<dbReference type="EMBL" id="FOQH01000003">
    <property type="protein sequence ID" value="SFH96045.1"/>
    <property type="molecule type" value="Genomic_DNA"/>
</dbReference>
<dbReference type="OrthoDB" id="8448721at2"/>
<sequence>MATLTPDQHDRAVRFIAANRFPFPDQPHPSWPLHYRTWFNSATHPRIAIEVDGAPHHPDIVIVDGDGRLREIAEVETDLSPEMVARWQAASLAADDTTETGDRHLLIYVPEGREAEAQAMLEGAGISYHALRGVRVDEDGTVHVLPHLTLGNTKDHRPDSPPPAAQDPLRTTLDEDAREAVIRFLLAERFPFPGEGTEKWGLDLYCLTNTRLHARRAIPGPEGEFFPSVVVVDAQDRPCKIAMVETEISDARLPLWRACSQAAVYEGHYTDPDTGRPAKHFLLYVPLGQEETARAMLIDAGISCAGVRGYEVTEALRVRMPAILPPVARG</sequence>
<dbReference type="AlphaFoldDB" id="A0A1I3EAR3"/>
<dbReference type="STRING" id="1114924.SAMN05216258_103269"/>
<proteinExistence type="predicted"/>
<name>A0A1I3EAR3_9RHOB</name>
<evidence type="ECO:0000313" key="3">
    <source>
        <dbReference type="Proteomes" id="UP000199377"/>
    </source>
</evidence>
<dbReference type="Proteomes" id="UP000199377">
    <property type="component" value="Unassembled WGS sequence"/>
</dbReference>
<evidence type="ECO:0000256" key="1">
    <source>
        <dbReference type="SAM" id="MobiDB-lite"/>
    </source>
</evidence>
<accession>A0A1I3EAR3</accession>
<protein>
    <submittedName>
        <fullName evidence="2">Uncharacterized protein</fullName>
    </submittedName>
</protein>
<evidence type="ECO:0000313" key="2">
    <source>
        <dbReference type="EMBL" id="SFH96045.1"/>
    </source>
</evidence>
<feature type="region of interest" description="Disordered" evidence="1">
    <location>
        <begin position="149"/>
        <end position="169"/>
    </location>
</feature>
<organism evidence="2 3">
    <name type="scientific">Albimonas pacifica</name>
    <dbReference type="NCBI Taxonomy" id="1114924"/>
    <lineage>
        <taxon>Bacteria</taxon>
        <taxon>Pseudomonadati</taxon>
        <taxon>Pseudomonadota</taxon>
        <taxon>Alphaproteobacteria</taxon>
        <taxon>Rhodobacterales</taxon>
        <taxon>Paracoccaceae</taxon>
        <taxon>Albimonas</taxon>
    </lineage>
</organism>
<reference evidence="2 3" key="1">
    <citation type="submission" date="2016-10" db="EMBL/GenBank/DDBJ databases">
        <authorList>
            <person name="de Groot N.N."/>
        </authorList>
    </citation>
    <scope>NUCLEOTIDE SEQUENCE [LARGE SCALE GENOMIC DNA]</scope>
    <source>
        <strain evidence="2 3">CGMCC 1.11030</strain>
    </source>
</reference>
<gene>
    <name evidence="2" type="ORF">SAMN05216258_103269</name>
</gene>
<dbReference type="RefSeq" id="WP_092859056.1">
    <property type="nucleotide sequence ID" value="NZ_FOQH01000003.1"/>
</dbReference>
<keyword evidence="3" id="KW-1185">Reference proteome</keyword>